<protein>
    <submittedName>
        <fullName evidence="3">Uncharacterized protein</fullName>
    </submittedName>
</protein>
<keyword evidence="2" id="KW-0812">Transmembrane</keyword>
<feature type="compositionally biased region" description="Polar residues" evidence="1">
    <location>
        <begin position="127"/>
        <end position="140"/>
    </location>
</feature>
<sequence length="341" mass="37280">MIGTATWVKIALAIFSVGGAAGGTYLIKGKSFVSEQPSREQSQTLTSRNHDVMNSVKNDGGNEEEKEKNSQPDSAPKNETLVTLNPETFSALTQSESSSSKADSQDSDGKSESEESKTQIPKESLDGKSSQEPTEGLSVQENTTSELTSREESSSQTSNSSDSQVDLGARDNPEQIQSDSPSTPSVSEGYNARQQKYEKVFGDDGKNPNKEITGEYILSRGEGIDNICVSIVEGVGKELEDKEECKKKVSSNLMDENVKKNSRVWLKTNIKKILEVLEVKDEKGKWFGENENIFEVNNYYGESLTCKLENKSASEREQGFFVSCNLKGVRGDISVEASSTT</sequence>
<gene>
    <name evidence="3" type="ORF">MSUIS_00830</name>
</gene>
<evidence type="ECO:0000256" key="1">
    <source>
        <dbReference type="SAM" id="MobiDB-lite"/>
    </source>
</evidence>
<feature type="compositionally biased region" description="Polar residues" evidence="1">
    <location>
        <begin position="174"/>
        <end position="191"/>
    </location>
</feature>
<proteinExistence type="predicted"/>
<feature type="compositionally biased region" description="Low complexity" evidence="1">
    <location>
        <begin position="154"/>
        <end position="163"/>
    </location>
</feature>
<dbReference type="EMBL" id="FQ790233">
    <property type="protein sequence ID" value="CBZ40176.1"/>
    <property type="molecule type" value="Genomic_DNA"/>
</dbReference>
<evidence type="ECO:0000313" key="3">
    <source>
        <dbReference type="EMBL" id="CBZ40176.1"/>
    </source>
</evidence>
<feature type="compositionally biased region" description="Polar residues" evidence="1">
    <location>
        <begin position="80"/>
        <end position="93"/>
    </location>
</feature>
<dbReference type="RefSeq" id="WP_013608788.1">
    <property type="nucleotide sequence ID" value="NC_015153.1"/>
</dbReference>
<organism evidence="3 4">
    <name type="scientific">Mycoplasma suis (strain KI_3806)</name>
    <dbReference type="NCBI Taxonomy" id="708248"/>
    <lineage>
        <taxon>Bacteria</taxon>
        <taxon>Bacillati</taxon>
        <taxon>Mycoplasmatota</taxon>
        <taxon>Mollicutes</taxon>
        <taxon>Mycoplasmataceae</taxon>
        <taxon>Mycoplasma</taxon>
    </lineage>
</organism>
<name>F0V2V4_MYCS3</name>
<evidence type="ECO:0000313" key="4">
    <source>
        <dbReference type="Proteomes" id="UP000008645"/>
    </source>
</evidence>
<feature type="region of interest" description="Disordered" evidence="1">
    <location>
        <begin position="33"/>
        <end position="191"/>
    </location>
</feature>
<feature type="compositionally biased region" description="Polar residues" evidence="1">
    <location>
        <begin position="33"/>
        <end position="47"/>
    </location>
</feature>
<reference evidence="3 4" key="1">
    <citation type="journal article" date="2011" name="J. Bacteriol.">
        <title>Complete genome sequence of the hemotrophic Mycoplasma suis strain KI3806.</title>
        <authorList>
            <person name="Oehlerking J."/>
            <person name="Kube M."/>
            <person name="Felder K.M."/>
            <person name="Matter D."/>
            <person name="Wittenbrink M.M."/>
            <person name="Schwarzenbach S."/>
            <person name="Kramer M.M."/>
            <person name="Hoelzle K."/>
            <person name="Hoelzle L.E."/>
        </authorList>
    </citation>
    <scope>NUCLEOTIDE SEQUENCE [LARGE SCALE GENOMIC DNA]</scope>
    <source>
        <strain evidence="4">KI_3806</strain>
    </source>
</reference>
<accession>F0V2V4</accession>
<keyword evidence="2" id="KW-0472">Membrane</keyword>
<feature type="compositionally biased region" description="Basic and acidic residues" evidence="1">
    <location>
        <begin position="103"/>
        <end position="117"/>
    </location>
</feature>
<dbReference type="KEGG" id="msk:MSUIS_00830"/>
<dbReference type="Proteomes" id="UP000008645">
    <property type="component" value="Chromosome"/>
</dbReference>
<dbReference type="HOGENOM" id="CLU_067788_0_0_14"/>
<feature type="transmembrane region" description="Helical" evidence="2">
    <location>
        <begin position="6"/>
        <end position="27"/>
    </location>
</feature>
<keyword evidence="2" id="KW-1133">Transmembrane helix</keyword>
<evidence type="ECO:0000256" key="2">
    <source>
        <dbReference type="SAM" id="Phobius"/>
    </source>
</evidence>
<dbReference type="AlphaFoldDB" id="F0V2V4"/>